<dbReference type="Gene3D" id="1.20.1640.10">
    <property type="entry name" value="Multidrug efflux transporter AcrB transmembrane domain"/>
    <property type="match status" value="2"/>
</dbReference>
<dbReference type="GO" id="GO:0005886">
    <property type="term" value="C:plasma membrane"/>
    <property type="evidence" value="ECO:0007669"/>
    <property type="project" value="UniProtKB-SubCell"/>
</dbReference>
<feature type="transmembrane region" description="Helical" evidence="6">
    <location>
        <begin position="744"/>
        <end position="764"/>
    </location>
</feature>
<evidence type="ECO:0000256" key="5">
    <source>
        <dbReference type="ARBA" id="ARBA00023136"/>
    </source>
</evidence>
<feature type="domain" description="SSD" evidence="7">
    <location>
        <begin position="282"/>
        <end position="405"/>
    </location>
</feature>
<name>A0A444JE93_9BACT</name>
<feature type="domain" description="SSD" evidence="7">
    <location>
        <begin position="664"/>
        <end position="795"/>
    </location>
</feature>
<organism evidence="8 9">
    <name type="scientific">Candidatus Electrothrix marina</name>
    <dbReference type="NCBI Taxonomy" id="1859130"/>
    <lineage>
        <taxon>Bacteria</taxon>
        <taxon>Pseudomonadati</taxon>
        <taxon>Thermodesulfobacteriota</taxon>
        <taxon>Desulfobulbia</taxon>
        <taxon>Desulfobulbales</taxon>
        <taxon>Desulfobulbaceae</taxon>
        <taxon>Candidatus Electrothrix</taxon>
    </lineage>
</organism>
<evidence type="ECO:0000256" key="4">
    <source>
        <dbReference type="ARBA" id="ARBA00022989"/>
    </source>
</evidence>
<dbReference type="PANTHER" id="PTHR33406:SF12">
    <property type="entry name" value="BLR2997 PROTEIN"/>
    <property type="match status" value="1"/>
</dbReference>
<dbReference type="InterPro" id="IPR004869">
    <property type="entry name" value="MMPL_dom"/>
</dbReference>
<accession>A0A444JE93</accession>
<feature type="transmembrane region" description="Helical" evidence="6">
    <location>
        <begin position="351"/>
        <end position="370"/>
    </location>
</feature>
<keyword evidence="2" id="KW-1003">Cell membrane</keyword>
<reference evidence="8 9" key="1">
    <citation type="submission" date="2017-01" db="EMBL/GenBank/DDBJ databases">
        <title>The cable genome- insights into the physiology and evolution of filamentous bacteria capable of sulfide oxidation via long distance electron transfer.</title>
        <authorList>
            <person name="Schreiber L."/>
            <person name="Bjerg J.T."/>
            <person name="Boggild A."/>
            <person name="Van De Vossenberg J."/>
            <person name="Meysman F."/>
            <person name="Nielsen L.P."/>
            <person name="Schramm A."/>
            <person name="Kjeldsen K.U."/>
        </authorList>
    </citation>
    <scope>NUCLEOTIDE SEQUENCE [LARGE SCALE GENOMIC DNA]</scope>
    <source>
        <strain evidence="8">A5</strain>
    </source>
</reference>
<gene>
    <name evidence="8" type="ORF">VU01_11432</name>
</gene>
<dbReference type="InterPro" id="IPR050545">
    <property type="entry name" value="Mycobact_MmpL"/>
</dbReference>
<feature type="transmembrane region" description="Helical" evidence="6">
    <location>
        <begin position="256"/>
        <end position="272"/>
    </location>
</feature>
<keyword evidence="5 6" id="KW-0472">Membrane</keyword>
<dbReference type="PANTHER" id="PTHR33406">
    <property type="entry name" value="MEMBRANE PROTEIN MJ1562-RELATED"/>
    <property type="match status" value="1"/>
</dbReference>
<dbReference type="InterPro" id="IPR000731">
    <property type="entry name" value="SSD"/>
</dbReference>
<evidence type="ECO:0000256" key="2">
    <source>
        <dbReference type="ARBA" id="ARBA00022475"/>
    </source>
</evidence>
<sequence>MNRIRERIENKFAAAARLFYRHNIITLLVLAVFTGALLSQLPNLTVDTSTEGFLHDQDPDLLAYNDFRDQFGNTEMVIVAVKSKDVFAPEFLKKLRKLHVELRDNVPYVDDINSLINARSTRGDGDRLIVEDLLENWPKTPEELAAVKERALANPLYKNMLISEKGDFTAVVLQMQAYSSQGEEVDDVLDGFTEDSETTSQEERIFLTDAETSEVVQAVTSIVDTYRAPNFEIYVAGGPVVTDFLKKAMMKDMRKFMLLVGLTIGTFLFLMFRRASAVFLPLLVVAFSLLSTLALMAIFGTAIKLPTQILPSFLMAVGVGDSVHILAIFFHRFRKNKGDKAEAVEYAVGHSGLAVFMTSLTTAGGLLSFSTADVAPIADLGIYAAAGVMLALLYTIVLLPALLALIPLKDQKEKTSQQTTPRLDNILSTIGHVATGNPKAILVITALIFIVSIVGITRVKFSHDVVRWYKKDSPIRIASEIIDEEMRGSIALEIILDTGKVNGLYDPDLLQRIDNSVGYVEQLKKGKIFAGKAWSITTILKEIHQALNENRPEFYAVPDNPDLIPQEFLLFENSGSDDLEDVTDSQFSKARFTIKVPFQDAVAYTDFIQTVNEHFQQTFPELKITTTGMTSILFQTMARVIRSMAKSYTIALIVITLLMILLIGKMRTGLLSMIPNLFPIILTLGIMGWFQVPLDLFTMLVGSISIGLAVDDTIHFMHNFRRYFEQTGDAKQAVMETLHSTGRAMLITTCVLSLGFFIFMFASMNNLFNFGWLTGFTIITALLADYFIAPALMVLVNRSKIPISS</sequence>
<comment type="subcellular location">
    <subcellularLocation>
        <location evidence="1">Cell membrane</location>
        <topology evidence="1">Multi-pass membrane protein</topology>
    </subcellularLocation>
</comment>
<dbReference type="SUPFAM" id="SSF82866">
    <property type="entry name" value="Multidrug efflux transporter AcrB transmembrane domain"/>
    <property type="match status" value="2"/>
</dbReference>
<feature type="transmembrane region" description="Helical" evidence="6">
    <location>
        <begin position="770"/>
        <end position="796"/>
    </location>
</feature>
<comment type="caution">
    <text evidence="8">The sequence shown here is derived from an EMBL/GenBank/DDBJ whole genome shotgun (WGS) entry which is preliminary data.</text>
</comment>
<evidence type="ECO:0000256" key="1">
    <source>
        <dbReference type="ARBA" id="ARBA00004651"/>
    </source>
</evidence>
<dbReference type="EMBL" id="MTKS01000143">
    <property type="protein sequence ID" value="RWX51401.1"/>
    <property type="molecule type" value="Genomic_DNA"/>
</dbReference>
<evidence type="ECO:0000313" key="9">
    <source>
        <dbReference type="Proteomes" id="UP000288892"/>
    </source>
</evidence>
<feature type="transmembrane region" description="Helical" evidence="6">
    <location>
        <begin position="670"/>
        <end position="690"/>
    </location>
</feature>
<dbReference type="Pfam" id="PF03176">
    <property type="entry name" value="MMPL"/>
    <property type="match status" value="2"/>
</dbReference>
<keyword evidence="3 6" id="KW-0812">Transmembrane</keyword>
<feature type="transmembrane region" description="Helical" evidence="6">
    <location>
        <begin position="309"/>
        <end position="330"/>
    </location>
</feature>
<evidence type="ECO:0000313" key="8">
    <source>
        <dbReference type="EMBL" id="RWX51401.1"/>
    </source>
</evidence>
<keyword evidence="9" id="KW-1185">Reference proteome</keyword>
<evidence type="ECO:0000256" key="3">
    <source>
        <dbReference type="ARBA" id="ARBA00022692"/>
    </source>
</evidence>
<dbReference type="Proteomes" id="UP000288892">
    <property type="component" value="Unassembled WGS sequence"/>
</dbReference>
<keyword evidence="4 6" id="KW-1133">Transmembrane helix</keyword>
<feature type="transmembrane region" description="Helical" evidence="6">
    <location>
        <begin position="645"/>
        <end position="663"/>
    </location>
</feature>
<evidence type="ECO:0000259" key="7">
    <source>
        <dbReference type="PROSITE" id="PS50156"/>
    </source>
</evidence>
<dbReference type="AlphaFoldDB" id="A0A444JE93"/>
<proteinExistence type="predicted"/>
<protein>
    <recommendedName>
        <fullName evidence="7">SSD domain-containing protein</fullName>
    </recommendedName>
</protein>
<dbReference type="PROSITE" id="PS50156">
    <property type="entry name" value="SSD"/>
    <property type="match status" value="2"/>
</dbReference>
<feature type="transmembrane region" description="Helical" evidence="6">
    <location>
        <begin position="382"/>
        <end position="406"/>
    </location>
</feature>
<feature type="transmembrane region" description="Helical" evidence="6">
    <location>
        <begin position="279"/>
        <end position="303"/>
    </location>
</feature>
<feature type="transmembrane region" description="Helical" evidence="6">
    <location>
        <begin position="440"/>
        <end position="457"/>
    </location>
</feature>
<evidence type="ECO:0000256" key="6">
    <source>
        <dbReference type="SAM" id="Phobius"/>
    </source>
</evidence>